<reference evidence="1" key="1">
    <citation type="submission" date="2023-05" db="EMBL/GenBank/DDBJ databases">
        <title>Nepenthes gracilis genome sequencing.</title>
        <authorList>
            <person name="Fukushima K."/>
        </authorList>
    </citation>
    <scope>NUCLEOTIDE SEQUENCE</scope>
    <source>
        <strain evidence="1">SING2019-196</strain>
    </source>
</reference>
<dbReference type="Proteomes" id="UP001279734">
    <property type="component" value="Unassembled WGS sequence"/>
</dbReference>
<proteinExistence type="predicted"/>
<keyword evidence="2" id="KW-1185">Reference proteome</keyword>
<evidence type="ECO:0000313" key="2">
    <source>
        <dbReference type="Proteomes" id="UP001279734"/>
    </source>
</evidence>
<name>A0AAD3RX65_NEPGR</name>
<dbReference type="AlphaFoldDB" id="A0AAD3RX65"/>
<evidence type="ECO:0000313" key="1">
    <source>
        <dbReference type="EMBL" id="GMG98982.1"/>
    </source>
</evidence>
<dbReference type="EMBL" id="BSYO01000001">
    <property type="protein sequence ID" value="GMG98982.1"/>
    <property type="molecule type" value="Genomic_DNA"/>
</dbReference>
<sequence>MQAAFHICHHSLNSRKSSNLHRLPLYIDCGDGCPKHRSEVLFNGGQPLGVINWGIRNVCDAGATGIMAPCVSFDNVAMDVCQEANISEKRPGLSAAAISRAVHSCNDGSADPEVLFRLVFIIRLLGSVSSSLWTPPRQHLAGPPATARGCFLCLSCSSCCHGSCCGSVNRACACRLMIGCAQIHITLSINLRYFELGEDIKGCCEVDCGNSSFGCEYGLLVRKPNLMAEQQLVELGAEAASFLT</sequence>
<gene>
    <name evidence="1" type="ORF">Nepgr_000822</name>
</gene>
<accession>A0AAD3RX65</accession>
<comment type="caution">
    <text evidence="1">The sequence shown here is derived from an EMBL/GenBank/DDBJ whole genome shotgun (WGS) entry which is preliminary data.</text>
</comment>
<organism evidence="1 2">
    <name type="scientific">Nepenthes gracilis</name>
    <name type="common">Slender pitcher plant</name>
    <dbReference type="NCBI Taxonomy" id="150966"/>
    <lineage>
        <taxon>Eukaryota</taxon>
        <taxon>Viridiplantae</taxon>
        <taxon>Streptophyta</taxon>
        <taxon>Embryophyta</taxon>
        <taxon>Tracheophyta</taxon>
        <taxon>Spermatophyta</taxon>
        <taxon>Magnoliopsida</taxon>
        <taxon>eudicotyledons</taxon>
        <taxon>Gunneridae</taxon>
        <taxon>Pentapetalae</taxon>
        <taxon>Caryophyllales</taxon>
        <taxon>Nepenthaceae</taxon>
        <taxon>Nepenthes</taxon>
    </lineage>
</organism>
<protein>
    <submittedName>
        <fullName evidence="1">Uncharacterized protein</fullName>
    </submittedName>
</protein>